<keyword evidence="1" id="KW-0472">Membrane</keyword>
<evidence type="ECO:0000256" key="1">
    <source>
        <dbReference type="SAM" id="Phobius"/>
    </source>
</evidence>
<accession>A0AAW4PTS3</accession>
<dbReference type="Proteomes" id="UP001430377">
    <property type="component" value="Unassembled WGS sequence"/>
</dbReference>
<evidence type="ECO:0000313" key="2">
    <source>
        <dbReference type="EMBL" id="MBX0324591.1"/>
    </source>
</evidence>
<dbReference type="EMBL" id="RKLR01000007">
    <property type="protein sequence ID" value="MBX0324591.1"/>
    <property type="molecule type" value="Genomic_DNA"/>
</dbReference>
<organism evidence="2 3">
    <name type="scientific">Haloarcula rubra</name>
    <dbReference type="NCBI Taxonomy" id="2487747"/>
    <lineage>
        <taxon>Archaea</taxon>
        <taxon>Methanobacteriati</taxon>
        <taxon>Methanobacteriota</taxon>
        <taxon>Stenosarchaea group</taxon>
        <taxon>Halobacteria</taxon>
        <taxon>Halobacteriales</taxon>
        <taxon>Haloarculaceae</taxon>
        <taxon>Haloarcula</taxon>
    </lineage>
</organism>
<sequence>MAIAQRERAAFGHPLAPVERIVAGIVLAVGAAGHAALVGAAVVLAFLLLTAL</sequence>
<protein>
    <submittedName>
        <fullName evidence="2">Uncharacterized protein</fullName>
    </submittedName>
</protein>
<dbReference type="RefSeq" id="WP_220619544.1">
    <property type="nucleotide sequence ID" value="NZ_RKLR01000007.1"/>
</dbReference>
<feature type="transmembrane region" description="Helical" evidence="1">
    <location>
        <begin position="21"/>
        <end position="49"/>
    </location>
</feature>
<keyword evidence="1" id="KW-1133">Transmembrane helix</keyword>
<reference evidence="2 3" key="1">
    <citation type="submission" date="2021-06" db="EMBL/GenBank/DDBJ databases">
        <title>Halomicroarcula sp. a new haloarchaeum isolated from saline soil.</title>
        <authorList>
            <person name="Duran-Viseras A."/>
            <person name="Sanchez-Porro C."/>
            <person name="Ventosa A."/>
        </authorList>
    </citation>
    <scope>NUCLEOTIDE SEQUENCE [LARGE SCALE GENOMIC DNA]</scope>
    <source>
        <strain evidence="2 3">F13</strain>
    </source>
</reference>
<gene>
    <name evidence="2" type="ORF">EGH21_16300</name>
</gene>
<evidence type="ECO:0000313" key="3">
    <source>
        <dbReference type="Proteomes" id="UP001430377"/>
    </source>
</evidence>
<proteinExistence type="predicted"/>
<name>A0AAW4PTS3_9EURY</name>
<dbReference type="AlphaFoldDB" id="A0AAW4PTS3"/>
<keyword evidence="3" id="KW-1185">Reference proteome</keyword>
<comment type="caution">
    <text evidence="2">The sequence shown here is derived from an EMBL/GenBank/DDBJ whole genome shotgun (WGS) entry which is preliminary data.</text>
</comment>
<keyword evidence="1" id="KW-0812">Transmembrane</keyword>